<evidence type="ECO:0000313" key="2">
    <source>
        <dbReference type="EMBL" id="VEV98185.1"/>
    </source>
</evidence>
<keyword evidence="2" id="KW-0540">Nuclease</keyword>
<dbReference type="GO" id="GO:0004519">
    <property type="term" value="F:endonuclease activity"/>
    <property type="evidence" value="ECO:0007669"/>
    <property type="project" value="UniProtKB-KW"/>
</dbReference>
<proteinExistence type="predicted"/>
<dbReference type="InterPro" id="IPR044925">
    <property type="entry name" value="His-Me_finger_sf"/>
</dbReference>
<name>A0A653E652_9PSED</name>
<accession>A0A653E652</accession>
<dbReference type="EMBL" id="LR215729">
    <property type="protein sequence ID" value="VEV98185.1"/>
    <property type="molecule type" value="Genomic_DNA"/>
</dbReference>
<reference evidence="2" key="1">
    <citation type="submission" date="2019-02" db="EMBL/GenBank/DDBJ databases">
        <authorList>
            <consortium name="Genoscope - CEA"/>
            <person name="William W."/>
        </authorList>
    </citation>
    <scope>NUCLEOTIDE SEQUENCE [LARGE SCALE GENOMIC DNA]</scope>
    <source>
        <strain evidence="2">YSy11</strain>
    </source>
</reference>
<keyword evidence="2" id="KW-0378">Hydrolase</keyword>
<dbReference type="Pfam" id="PF13392">
    <property type="entry name" value="HNH_3"/>
    <property type="match status" value="1"/>
</dbReference>
<keyword evidence="2" id="KW-0255">Endonuclease</keyword>
<gene>
    <name evidence="2" type="ORF">PMYSY11_3141</name>
</gene>
<dbReference type="InterPro" id="IPR003615">
    <property type="entry name" value="HNH_nuc"/>
</dbReference>
<dbReference type="SUPFAM" id="SSF54060">
    <property type="entry name" value="His-Me finger endonucleases"/>
    <property type="match status" value="1"/>
</dbReference>
<dbReference type="AlphaFoldDB" id="A0A653E652"/>
<feature type="domain" description="HNH nuclease" evidence="1">
    <location>
        <begin position="155"/>
        <end position="197"/>
    </location>
</feature>
<organism evidence="2">
    <name type="scientific">Pseudomonas marincola</name>
    <dbReference type="NCBI Taxonomy" id="437900"/>
    <lineage>
        <taxon>Bacteria</taxon>
        <taxon>Pseudomonadati</taxon>
        <taxon>Pseudomonadota</taxon>
        <taxon>Gammaproteobacteria</taxon>
        <taxon>Pseudomonadales</taxon>
        <taxon>Pseudomonadaceae</taxon>
        <taxon>Pseudomonas</taxon>
    </lineage>
</organism>
<protein>
    <submittedName>
        <fullName evidence="2">HNH endonuclease</fullName>
    </submittedName>
</protein>
<sequence length="235" mass="26859">MKTPTGIADEAVAGAMRHASPRAHWSKAQTNLLIEHYPDTPMKRLTELLGRDKNSIYYKAHSLGLKRSAAYLASEHACRLRRGDNPGAAHRFSKGQTPWNAGIKGWKAGGNSVKTQFKEGQNPHNWNPIGHERLTKDGYLQRKMTDTKCTRKDYRFVHHMLWEAVNGPVPPGHALAFKDGNKANITIDNLELLTRAELCRRNSIHRYPPELKDLIRLQKKLERTIRKRDDEKQND</sequence>
<dbReference type="Gene3D" id="3.90.75.20">
    <property type="match status" value="1"/>
</dbReference>
<evidence type="ECO:0000259" key="1">
    <source>
        <dbReference type="Pfam" id="PF13392"/>
    </source>
</evidence>
<dbReference type="RefSeq" id="WP_239655546.1">
    <property type="nucleotide sequence ID" value="NZ_LR215729.2"/>
</dbReference>